<dbReference type="RefSeq" id="WP_137262521.1">
    <property type="nucleotide sequence ID" value="NZ_SZQL01000011.1"/>
</dbReference>
<dbReference type="EMBL" id="SZQL01000011">
    <property type="protein sequence ID" value="TKK67504.1"/>
    <property type="molecule type" value="Genomic_DNA"/>
</dbReference>
<sequence length="63" mass="7138">MQTENNKKTEQDNKDAVVKPDPETLHTTDPQEHMEGPFSSIMQDAKESFEDNGSEEEVGKTKE</sequence>
<evidence type="ECO:0000256" key="1">
    <source>
        <dbReference type="SAM" id="MobiDB-lite"/>
    </source>
</evidence>
<feature type="region of interest" description="Disordered" evidence="1">
    <location>
        <begin position="1"/>
        <end position="63"/>
    </location>
</feature>
<protein>
    <submittedName>
        <fullName evidence="2">Uncharacterized protein</fullName>
    </submittedName>
</protein>
<proteinExistence type="predicted"/>
<gene>
    <name evidence="2" type="ORF">FC093_14545</name>
</gene>
<reference evidence="2 3" key="1">
    <citation type="submission" date="2019-05" db="EMBL/GenBank/DDBJ databases">
        <title>Panacibacter sp. strain 17mud1-8 Genome sequencing and assembly.</title>
        <authorList>
            <person name="Chhetri G."/>
        </authorList>
    </citation>
    <scope>NUCLEOTIDE SEQUENCE [LARGE SCALE GENOMIC DNA]</scope>
    <source>
        <strain evidence="2 3">17mud1-8</strain>
    </source>
</reference>
<evidence type="ECO:0000313" key="3">
    <source>
        <dbReference type="Proteomes" id="UP000305848"/>
    </source>
</evidence>
<name>A0A4U3L064_9BACT</name>
<dbReference type="Proteomes" id="UP000305848">
    <property type="component" value="Unassembled WGS sequence"/>
</dbReference>
<evidence type="ECO:0000313" key="2">
    <source>
        <dbReference type="EMBL" id="TKK67504.1"/>
    </source>
</evidence>
<accession>A0A4U3L064</accession>
<feature type="compositionally biased region" description="Basic and acidic residues" evidence="1">
    <location>
        <begin position="1"/>
        <end position="35"/>
    </location>
</feature>
<organism evidence="2 3">
    <name type="scientific">Ilyomonas limi</name>
    <dbReference type="NCBI Taxonomy" id="2575867"/>
    <lineage>
        <taxon>Bacteria</taxon>
        <taxon>Pseudomonadati</taxon>
        <taxon>Bacteroidota</taxon>
        <taxon>Chitinophagia</taxon>
        <taxon>Chitinophagales</taxon>
        <taxon>Chitinophagaceae</taxon>
        <taxon>Ilyomonas</taxon>
    </lineage>
</organism>
<comment type="caution">
    <text evidence="2">The sequence shown here is derived from an EMBL/GenBank/DDBJ whole genome shotgun (WGS) entry which is preliminary data.</text>
</comment>
<dbReference type="AlphaFoldDB" id="A0A4U3L064"/>
<dbReference type="OrthoDB" id="678433at2"/>
<keyword evidence="3" id="KW-1185">Reference proteome</keyword>